<dbReference type="AlphaFoldDB" id="B7PXH3"/>
<dbReference type="Proteomes" id="UP000001555">
    <property type="component" value="Unassembled WGS sequence"/>
</dbReference>
<evidence type="ECO:0000313" key="1">
    <source>
        <dbReference type="EMBL" id="EEC11295.1"/>
    </source>
</evidence>
<dbReference type="EMBL" id="ABJB010576915">
    <property type="status" value="NOT_ANNOTATED_CDS"/>
    <property type="molecule type" value="Genomic_DNA"/>
</dbReference>
<reference evidence="1 3" key="1">
    <citation type="submission" date="2008-03" db="EMBL/GenBank/DDBJ databases">
        <title>Annotation of Ixodes scapularis.</title>
        <authorList>
            <consortium name="Ixodes scapularis Genome Project Consortium"/>
            <person name="Caler E."/>
            <person name="Hannick L.I."/>
            <person name="Bidwell S."/>
            <person name="Joardar V."/>
            <person name="Thiagarajan M."/>
            <person name="Amedeo P."/>
            <person name="Galinsky K.J."/>
            <person name="Schobel S."/>
            <person name="Inman J."/>
            <person name="Hostetler J."/>
            <person name="Miller J."/>
            <person name="Hammond M."/>
            <person name="Megy K."/>
            <person name="Lawson D."/>
            <person name="Kodira C."/>
            <person name="Sutton G."/>
            <person name="Meyer J."/>
            <person name="Hill C.A."/>
            <person name="Birren B."/>
            <person name="Nene V."/>
            <person name="Collins F."/>
            <person name="Alarcon-Chaidez F."/>
            <person name="Wikel S."/>
            <person name="Strausberg R."/>
        </authorList>
    </citation>
    <scope>NUCLEOTIDE SEQUENCE [LARGE SCALE GENOMIC DNA]</scope>
    <source>
        <strain evidence="3">Wikel</strain>
        <strain evidence="1">Wikel colony</strain>
    </source>
</reference>
<name>B7PXH3_IXOSC</name>
<evidence type="ECO:0000313" key="3">
    <source>
        <dbReference type="Proteomes" id="UP000001555"/>
    </source>
</evidence>
<evidence type="ECO:0000313" key="2">
    <source>
        <dbReference type="EnsemblMetazoa" id="ISCW009573-PA"/>
    </source>
</evidence>
<protein>
    <submittedName>
        <fullName evidence="1 2">Uncharacterized protein</fullName>
    </submittedName>
</protein>
<dbReference type="EMBL" id="DS814130">
    <property type="protein sequence ID" value="EEC11295.1"/>
    <property type="molecule type" value="Genomic_DNA"/>
</dbReference>
<reference evidence="2" key="2">
    <citation type="submission" date="2020-05" db="UniProtKB">
        <authorList>
            <consortium name="EnsemblMetazoa"/>
        </authorList>
    </citation>
    <scope>IDENTIFICATION</scope>
    <source>
        <strain evidence="2">wikel</strain>
    </source>
</reference>
<dbReference type="HOGENOM" id="CLU_2216437_0_0_1"/>
<sequence>LLEQVARCLPILLRVIRKPHSYANGDLYDAQIIHGNNSLFYSFFQVYRNIRTPRHLMKCLLTTFVNTANNPEKIEFRAAKKRFHNETSPSSLCVIEIYMRTVDEGGI</sequence>
<dbReference type="EnsemblMetazoa" id="ISCW009573-RA">
    <property type="protein sequence ID" value="ISCW009573-PA"/>
    <property type="gene ID" value="ISCW009573"/>
</dbReference>
<dbReference type="VEuPathDB" id="VectorBase:ISCI009573"/>
<keyword evidence="3" id="KW-1185">Reference proteome</keyword>
<organism>
    <name type="scientific">Ixodes scapularis</name>
    <name type="common">Black-legged tick</name>
    <name type="synonym">Deer tick</name>
    <dbReference type="NCBI Taxonomy" id="6945"/>
    <lineage>
        <taxon>Eukaryota</taxon>
        <taxon>Metazoa</taxon>
        <taxon>Ecdysozoa</taxon>
        <taxon>Arthropoda</taxon>
        <taxon>Chelicerata</taxon>
        <taxon>Arachnida</taxon>
        <taxon>Acari</taxon>
        <taxon>Parasitiformes</taxon>
        <taxon>Ixodida</taxon>
        <taxon>Ixodoidea</taxon>
        <taxon>Ixodidae</taxon>
        <taxon>Ixodinae</taxon>
        <taxon>Ixodes</taxon>
    </lineage>
</organism>
<accession>B7PXH3</accession>
<gene>
    <name evidence="1" type="ORF">IscW_ISCW009573</name>
</gene>
<dbReference type="InParanoid" id="B7PXH3"/>
<proteinExistence type="predicted"/>
<dbReference type="VEuPathDB" id="VectorBase:ISCW009573"/>
<feature type="non-terminal residue" evidence="1">
    <location>
        <position position="1"/>
    </location>
</feature>
<dbReference type="PaxDb" id="6945-B7PXH3"/>